<name>A0A7D8UJ28_9HELO</name>
<dbReference type="Proteomes" id="UP000481288">
    <property type="component" value="Unassembled WGS sequence"/>
</dbReference>
<accession>A0A7D8UJ28</accession>
<protein>
    <submittedName>
        <fullName evidence="1">Uncharacterized protein</fullName>
    </submittedName>
</protein>
<reference evidence="1 2" key="1">
    <citation type="submission" date="2018-05" db="EMBL/GenBank/DDBJ databases">
        <title>Whole genome sequencing for identification of molecular markers to develop diagnostic detection tools for the regulated plant pathogen Lachnellula willkommii.</title>
        <authorList>
            <person name="Giroux E."/>
            <person name="Bilodeau G."/>
        </authorList>
    </citation>
    <scope>NUCLEOTIDE SEQUENCE [LARGE SCALE GENOMIC DNA]</scope>
    <source>
        <strain evidence="1 2">CBS 625.97</strain>
    </source>
</reference>
<dbReference type="EMBL" id="QGMG01001646">
    <property type="protein sequence ID" value="TVY45815.1"/>
    <property type="molecule type" value="Genomic_DNA"/>
</dbReference>
<keyword evidence="2" id="KW-1185">Reference proteome</keyword>
<proteinExistence type="predicted"/>
<dbReference type="OrthoDB" id="3558767at2759"/>
<sequence>MDLLKEEIYTFNIDLTAIGNPYWIILDEKRKAGIAQAGLICIAFAIAEEATRAIRNRLYIAGILRNILPLHPPPNVLNAKAIATLQYTAANLYSALYAVNPIRRKNTPVAHVMLKALALI</sequence>
<evidence type="ECO:0000313" key="2">
    <source>
        <dbReference type="Proteomes" id="UP000481288"/>
    </source>
</evidence>
<dbReference type="AlphaFoldDB" id="A0A7D8UJ28"/>
<gene>
    <name evidence="1" type="ORF">LCER1_G007210</name>
</gene>
<comment type="caution">
    <text evidence="1">The sequence shown here is derived from an EMBL/GenBank/DDBJ whole genome shotgun (WGS) entry which is preliminary data.</text>
</comment>
<organism evidence="1 2">
    <name type="scientific">Lachnellula cervina</name>
    <dbReference type="NCBI Taxonomy" id="1316786"/>
    <lineage>
        <taxon>Eukaryota</taxon>
        <taxon>Fungi</taxon>
        <taxon>Dikarya</taxon>
        <taxon>Ascomycota</taxon>
        <taxon>Pezizomycotina</taxon>
        <taxon>Leotiomycetes</taxon>
        <taxon>Helotiales</taxon>
        <taxon>Lachnaceae</taxon>
        <taxon>Lachnellula</taxon>
    </lineage>
</organism>
<evidence type="ECO:0000313" key="1">
    <source>
        <dbReference type="EMBL" id="TVY45815.1"/>
    </source>
</evidence>